<evidence type="ECO:0000313" key="8">
    <source>
        <dbReference type="Proteomes" id="UP000623842"/>
    </source>
</evidence>
<evidence type="ECO:0000256" key="5">
    <source>
        <dbReference type="ARBA" id="ARBA00023136"/>
    </source>
</evidence>
<keyword evidence="4 6" id="KW-1133">Transmembrane helix</keyword>
<feature type="transmembrane region" description="Helical" evidence="6">
    <location>
        <begin position="36"/>
        <end position="58"/>
    </location>
</feature>
<organism evidence="7 8">
    <name type="scientific">Thalassotalea marina</name>
    <dbReference type="NCBI Taxonomy" id="1673741"/>
    <lineage>
        <taxon>Bacteria</taxon>
        <taxon>Pseudomonadati</taxon>
        <taxon>Pseudomonadota</taxon>
        <taxon>Gammaproteobacteria</taxon>
        <taxon>Alteromonadales</taxon>
        <taxon>Colwelliaceae</taxon>
        <taxon>Thalassotalea</taxon>
    </lineage>
</organism>
<dbReference type="GO" id="GO:0005886">
    <property type="term" value="C:plasma membrane"/>
    <property type="evidence" value="ECO:0007669"/>
    <property type="project" value="UniProtKB-SubCell"/>
</dbReference>
<protein>
    <recommendedName>
        <fullName evidence="9">LysE family translocator</fullName>
    </recommendedName>
</protein>
<dbReference type="InterPro" id="IPR001123">
    <property type="entry name" value="LeuE-type"/>
</dbReference>
<dbReference type="PANTHER" id="PTHR30086">
    <property type="entry name" value="ARGININE EXPORTER PROTEIN ARGO"/>
    <property type="match status" value="1"/>
</dbReference>
<evidence type="ECO:0000256" key="1">
    <source>
        <dbReference type="ARBA" id="ARBA00004651"/>
    </source>
</evidence>
<sequence>MNHPLFNVLNPKTMLFFLSIFSQLVPVDDSSSHQFAFFYGVYMSAMHMIWFCLVAWLVTSKKVLGVFHRAGHRVNQVCGVGLIAFGASLVLAK</sequence>
<evidence type="ECO:0000256" key="6">
    <source>
        <dbReference type="SAM" id="Phobius"/>
    </source>
</evidence>
<keyword evidence="5 6" id="KW-0472">Membrane</keyword>
<proteinExistence type="predicted"/>
<keyword evidence="2" id="KW-1003">Cell membrane</keyword>
<evidence type="ECO:0000256" key="4">
    <source>
        <dbReference type="ARBA" id="ARBA00022989"/>
    </source>
</evidence>
<dbReference type="EMBL" id="BNCK01000006">
    <property type="protein sequence ID" value="GHF97378.1"/>
    <property type="molecule type" value="Genomic_DNA"/>
</dbReference>
<dbReference type="AlphaFoldDB" id="A0A919EMZ2"/>
<evidence type="ECO:0000256" key="3">
    <source>
        <dbReference type="ARBA" id="ARBA00022692"/>
    </source>
</evidence>
<keyword evidence="8" id="KW-1185">Reference proteome</keyword>
<reference evidence="7" key="2">
    <citation type="submission" date="2020-09" db="EMBL/GenBank/DDBJ databases">
        <authorList>
            <person name="Sun Q."/>
            <person name="Kim S."/>
        </authorList>
    </citation>
    <scope>NUCLEOTIDE SEQUENCE</scope>
    <source>
        <strain evidence="7">KCTC 42731</strain>
    </source>
</reference>
<evidence type="ECO:0000313" key="7">
    <source>
        <dbReference type="EMBL" id="GHF97378.1"/>
    </source>
</evidence>
<reference evidence="7" key="1">
    <citation type="journal article" date="2014" name="Int. J. Syst. Evol. Microbiol.">
        <title>Complete genome sequence of Corynebacterium casei LMG S-19264T (=DSM 44701T), isolated from a smear-ripened cheese.</title>
        <authorList>
            <consortium name="US DOE Joint Genome Institute (JGI-PGF)"/>
            <person name="Walter F."/>
            <person name="Albersmeier A."/>
            <person name="Kalinowski J."/>
            <person name="Ruckert C."/>
        </authorList>
    </citation>
    <scope>NUCLEOTIDE SEQUENCE</scope>
    <source>
        <strain evidence="7">KCTC 42731</strain>
    </source>
</reference>
<dbReference type="PANTHER" id="PTHR30086:SF21">
    <property type="entry name" value="TRANSPORT PROTEIN"/>
    <property type="match status" value="1"/>
</dbReference>
<comment type="subcellular location">
    <subcellularLocation>
        <location evidence="1">Cell membrane</location>
        <topology evidence="1">Multi-pass membrane protein</topology>
    </subcellularLocation>
</comment>
<keyword evidence="3 6" id="KW-0812">Transmembrane</keyword>
<evidence type="ECO:0008006" key="9">
    <source>
        <dbReference type="Google" id="ProtNLM"/>
    </source>
</evidence>
<dbReference type="Pfam" id="PF01810">
    <property type="entry name" value="LysE"/>
    <property type="match status" value="1"/>
</dbReference>
<comment type="caution">
    <text evidence="7">The sequence shown here is derived from an EMBL/GenBank/DDBJ whole genome shotgun (WGS) entry which is preliminary data.</text>
</comment>
<gene>
    <name evidence="7" type="ORF">GCM10017161_26930</name>
</gene>
<accession>A0A919EMZ2</accession>
<name>A0A919EMZ2_9GAMM</name>
<evidence type="ECO:0000256" key="2">
    <source>
        <dbReference type="ARBA" id="ARBA00022475"/>
    </source>
</evidence>
<feature type="transmembrane region" description="Helical" evidence="6">
    <location>
        <begin position="70"/>
        <end position="92"/>
    </location>
</feature>
<dbReference type="Proteomes" id="UP000623842">
    <property type="component" value="Unassembled WGS sequence"/>
</dbReference>
<dbReference type="GO" id="GO:0015171">
    <property type="term" value="F:amino acid transmembrane transporter activity"/>
    <property type="evidence" value="ECO:0007669"/>
    <property type="project" value="TreeGrafter"/>
</dbReference>